<sequence length="300" mass="33583">MLATTPVIKEQAVCNTQIYGEDDFTQRSPETIIYSVDVMSSHNDDTSSLDVCRGSIHVFNNTAPISSFENDAIERNPVLSARLPIKDSLKSICSMQNTSLDESVNFSKPLNNHVGVPELLQDSAVETANFADDYLLSVSELDLLRASVTIATRIHSADRLWDLSAGSVFLGSPTLYWAGDLPWNLRPTHMQLTVPHHPILDVLPWPSMRDKLIRMYSMPLEIWPRHPSDSDACSLVRLVYDMEDGGIKVWGSDPTSAQSWEVDQTFVRAWWWALDSDIIALSNCRRLSRGDPALDVLTHS</sequence>
<evidence type="ECO:0000313" key="1">
    <source>
        <dbReference type="EMBL" id="KAB9006580.1"/>
    </source>
</evidence>
<keyword evidence="2" id="KW-1185">Reference proteome</keyword>
<name>A0A5N6L5J2_9ROSI</name>
<dbReference type="PANTHER" id="PTHR38116:SF9">
    <property type="entry name" value="BZIP DOMAIN-CONTAINING PROTEIN"/>
    <property type="match status" value="1"/>
</dbReference>
<dbReference type="AlphaFoldDB" id="A0A5N6L5J2"/>
<gene>
    <name evidence="1" type="ORF">FH972_026934</name>
</gene>
<dbReference type="PANTHER" id="PTHR38116">
    <property type="entry name" value="CHROMOSOME 7, WHOLE GENOME SHOTGUN SEQUENCE"/>
    <property type="match status" value="1"/>
</dbReference>
<reference evidence="1 2" key="1">
    <citation type="submission" date="2019-06" db="EMBL/GenBank/DDBJ databases">
        <title>A chromosomal-level reference genome of Carpinus fangiana (Coryloideae, Betulaceae).</title>
        <authorList>
            <person name="Yang X."/>
            <person name="Wang Z."/>
            <person name="Zhang L."/>
            <person name="Hao G."/>
            <person name="Liu J."/>
            <person name="Yang Y."/>
        </authorList>
    </citation>
    <scope>NUCLEOTIDE SEQUENCE [LARGE SCALE GENOMIC DNA]</scope>
    <source>
        <strain evidence="1">Cfa_2016G</strain>
        <tissue evidence="1">Leaf</tissue>
    </source>
</reference>
<dbReference type="Proteomes" id="UP000327013">
    <property type="component" value="Unassembled WGS sequence"/>
</dbReference>
<proteinExistence type="predicted"/>
<dbReference type="InterPro" id="IPR021833">
    <property type="entry name" value="DUF3425"/>
</dbReference>
<organism evidence="1 2">
    <name type="scientific">Carpinus fangiana</name>
    <dbReference type="NCBI Taxonomy" id="176857"/>
    <lineage>
        <taxon>Eukaryota</taxon>
        <taxon>Viridiplantae</taxon>
        <taxon>Streptophyta</taxon>
        <taxon>Embryophyta</taxon>
        <taxon>Tracheophyta</taxon>
        <taxon>Spermatophyta</taxon>
        <taxon>Magnoliopsida</taxon>
        <taxon>eudicotyledons</taxon>
        <taxon>Gunneridae</taxon>
        <taxon>Pentapetalae</taxon>
        <taxon>rosids</taxon>
        <taxon>fabids</taxon>
        <taxon>Fagales</taxon>
        <taxon>Betulaceae</taxon>
        <taxon>Carpinus</taxon>
    </lineage>
</organism>
<dbReference type="Pfam" id="PF11905">
    <property type="entry name" value="DUF3425"/>
    <property type="match status" value="1"/>
</dbReference>
<accession>A0A5N6L5J2</accession>
<dbReference type="EMBL" id="VIBQ01000141">
    <property type="protein sequence ID" value="KAB9006580.1"/>
    <property type="molecule type" value="Genomic_DNA"/>
</dbReference>
<dbReference type="OrthoDB" id="2245989at2759"/>
<evidence type="ECO:0000313" key="2">
    <source>
        <dbReference type="Proteomes" id="UP000327013"/>
    </source>
</evidence>
<protein>
    <submittedName>
        <fullName evidence="1">Uncharacterized protein</fullName>
    </submittedName>
</protein>
<comment type="caution">
    <text evidence="1">The sequence shown here is derived from an EMBL/GenBank/DDBJ whole genome shotgun (WGS) entry which is preliminary data.</text>
</comment>